<dbReference type="PROSITE" id="PS51272">
    <property type="entry name" value="SLH"/>
    <property type="match status" value="3"/>
</dbReference>
<dbReference type="SUPFAM" id="SSF51004">
    <property type="entry name" value="C-terminal (heme d1) domain of cytochrome cd1-nitrite reductase"/>
    <property type="match status" value="1"/>
</dbReference>
<dbReference type="InterPro" id="IPR055188">
    <property type="entry name" value="Choice_anch_I"/>
</dbReference>
<dbReference type="Pfam" id="PF22494">
    <property type="entry name" value="choice_anch_I"/>
    <property type="match status" value="1"/>
</dbReference>
<sequence length="986" mass="103774">MSFVRNTNSKSIRKALQLAAAGLMAFTVIGPVNLNKAEAAVSSFSMEKIAGYDSGAGYLNAGTEIVVYDPEGKRAYSTNSAEKAIDIIDLSKLGQEETIERVGRVTVDSFNIGGFTPDGVTSVAVHPSGDYIAASVPASPRTDPGKVVFMDMDGTPITSVTVGSLPDMLTFSPDGKQLLVANEGEPDTNYTPDPEGSVSIIDVTGEVASLTDENVATAGFGNVTIPEDVRIFGPGSSAAQDLEPEYIVVSADSKKAYVSLQENNAMAEVDLTSKQVTSVYALGFKDHSSPGNGFDASDRDSIIDIKPQPVLGMYLPDGMAITGYGGKSYILTANEGDDRDYDAFSEKKRIKSIKDSIQLNKAYYEGFTQAELDAFKANNAFGTDSLLGRLNVSNVDGLNNGVYDRLYSYGARSFSVWDASTGELVFDSGDQFEQLTKDLPYFNADNEESNDKDVRSAAKGPEPEYVEVGKVEGKTYAFIGLERISGVMVYDITNPKKPTFVTYITSRVDGNIEANEAGDIAPEGLKFVPAAKSPTGKALLLAAHEVSGTIAVYEITAPKQPSTPTVPEATPEPSPSATPEPTPTPTPEAKPGELNVTAEQFANKLKELPAGTNELAFDAGAPGNNGISVVLPASVKAAAASNPDLTIVIEGDNVSYELPLSAIDWNEISKQLGGEAIMLRVSINPANGGTSEQIEQAAASQNVDLLAGALEFTLVAEGADGIKYTIASFGETYNDRTITLKGTSVNGNTATAVRFDEATGRLVFVPSTFVAVGGDTTVNMKRNGNSAYTVINGSRTFDDVSSHWAKSAIESLASKLIVSGVDENRFAPNQNITRAEFTAIIVRSLGLNEVAAGGQFSDVSASKWYAPAIETAIQAGLIGGYEDGTFRPDQTITRQEIASILLKAVRFADADAAATIAAKANATNSLSAIKDAGTVAAWAKTAVAEALAAGIVEGKTDGMLAPAAKATRAEAVTMLQRTLKLIGFID</sequence>
<dbReference type="InterPro" id="IPR052956">
    <property type="entry name" value="Mesenchyme-surface_protein"/>
</dbReference>
<evidence type="ECO:0000313" key="4">
    <source>
        <dbReference type="Proteomes" id="UP001229346"/>
    </source>
</evidence>
<keyword evidence="4" id="KW-1185">Reference proteome</keyword>
<accession>A0ABT9U8D3</accession>
<feature type="compositionally biased region" description="Pro residues" evidence="1">
    <location>
        <begin position="570"/>
        <end position="588"/>
    </location>
</feature>
<proteinExistence type="predicted"/>
<dbReference type="InterPro" id="IPR015943">
    <property type="entry name" value="WD40/YVTN_repeat-like_dom_sf"/>
</dbReference>
<dbReference type="SUPFAM" id="SSF50974">
    <property type="entry name" value="Nitrous oxide reductase, N-terminal domain"/>
    <property type="match status" value="1"/>
</dbReference>
<dbReference type="Pfam" id="PF00395">
    <property type="entry name" value="SLH"/>
    <property type="match status" value="3"/>
</dbReference>
<feature type="region of interest" description="Disordered" evidence="1">
    <location>
        <begin position="558"/>
        <end position="592"/>
    </location>
</feature>
<dbReference type="Proteomes" id="UP001229346">
    <property type="component" value="Unassembled WGS sequence"/>
</dbReference>
<evidence type="ECO:0000256" key="1">
    <source>
        <dbReference type="SAM" id="MobiDB-lite"/>
    </source>
</evidence>
<protein>
    <recommendedName>
        <fullName evidence="2">SLH domain-containing protein</fullName>
    </recommendedName>
</protein>
<evidence type="ECO:0000259" key="2">
    <source>
        <dbReference type="PROSITE" id="PS51272"/>
    </source>
</evidence>
<gene>
    <name evidence="3" type="ORF">J2T15_004160</name>
</gene>
<name>A0ABT9U8D3_PAEHA</name>
<dbReference type="InterPro" id="IPR011048">
    <property type="entry name" value="Haem_d1_sf"/>
</dbReference>
<dbReference type="PANTHER" id="PTHR46928:SF1">
    <property type="entry name" value="MESENCHYME-SPECIFIC CELL SURFACE GLYCOPROTEIN"/>
    <property type="match status" value="1"/>
</dbReference>
<comment type="caution">
    <text evidence="3">The sequence shown here is derived from an EMBL/GenBank/DDBJ whole genome shotgun (WGS) entry which is preliminary data.</text>
</comment>
<feature type="domain" description="SLH" evidence="2">
    <location>
        <begin position="792"/>
        <end position="851"/>
    </location>
</feature>
<organism evidence="3 4">
    <name type="scientific">Paenibacillus harenae</name>
    <dbReference type="NCBI Taxonomy" id="306543"/>
    <lineage>
        <taxon>Bacteria</taxon>
        <taxon>Bacillati</taxon>
        <taxon>Bacillota</taxon>
        <taxon>Bacilli</taxon>
        <taxon>Bacillales</taxon>
        <taxon>Paenibacillaceae</taxon>
        <taxon>Paenibacillus</taxon>
    </lineage>
</organism>
<dbReference type="EMBL" id="JAUSSU010000008">
    <property type="protein sequence ID" value="MDQ0114704.1"/>
    <property type="molecule type" value="Genomic_DNA"/>
</dbReference>
<reference evidence="3 4" key="1">
    <citation type="submission" date="2023-07" db="EMBL/GenBank/DDBJ databases">
        <title>Sorghum-associated microbial communities from plants grown in Nebraska, USA.</title>
        <authorList>
            <person name="Schachtman D."/>
        </authorList>
    </citation>
    <scope>NUCLEOTIDE SEQUENCE [LARGE SCALE GENOMIC DNA]</scope>
    <source>
        <strain evidence="3 4">CC482</strain>
    </source>
</reference>
<evidence type="ECO:0000313" key="3">
    <source>
        <dbReference type="EMBL" id="MDQ0114704.1"/>
    </source>
</evidence>
<dbReference type="NCBIfam" id="NF038117">
    <property type="entry name" value="choice_anch_I"/>
    <property type="match status" value="1"/>
</dbReference>
<dbReference type="RefSeq" id="WP_307206086.1">
    <property type="nucleotide sequence ID" value="NZ_JAUSSU010000008.1"/>
</dbReference>
<dbReference type="Gene3D" id="2.130.10.10">
    <property type="entry name" value="YVTN repeat-like/Quinoprotein amine dehydrogenase"/>
    <property type="match status" value="1"/>
</dbReference>
<dbReference type="InterPro" id="IPR011045">
    <property type="entry name" value="N2O_reductase_N"/>
</dbReference>
<feature type="domain" description="SLH" evidence="2">
    <location>
        <begin position="926"/>
        <end position="986"/>
    </location>
</feature>
<dbReference type="PANTHER" id="PTHR46928">
    <property type="entry name" value="MESENCHYME-SPECIFIC CELL SURFACE GLYCOPROTEIN"/>
    <property type="match status" value="1"/>
</dbReference>
<dbReference type="InterPro" id="IPR001119">
    <property type="entry name" value="SLH_dom"/>
</dbReference>
<feature type="domain" description="SLH" evidence="2">
    <location>
        <begin position="852"/>
        <end position="915"/>
    </location>
</feature>